<keyword evidence="4" id="KW-0805">Transcription regulation</keyword>
<keyword evidence="3" id="KW-0862">Zinc</keyword>
<comment type="caution">
    <text evidence="7">The sequence shown here is derived from an EMBL/GenBank/DDBJ whole genome shotgun (WGS) entry which is preliminary data.</text>
</comment>
<dbReference type="InterPro" id="IPR013083">
    <property type="entry name" value="Znf_RING/FYVE/PHD"/>
</dbReference>
<evidence type="ECO:0000256" key="1">
    <source>
        <dbReference type="ARBA" id="ARBA00022723"/>
    </source>
</evidence>
<dbReference type="EMBL" id="JARYMX010000004">
    <property type="protein sequence ID" value="KAJ9553944.1"/>
    <property type="molecule type" value="Genomic_DNA"/>
</dbReference>
<feature type="domain" description="Zinc finger PHD-type" evidence="6">
    <location>
        <begin position="603"/>
        <end position="649"/>
    </location>
</feature>
<dbReference type="InterPro" id="IPR019787">
    <property type="entry name" value="Znf_PHD-finger"/>
</dbReference>
<dbReference type="Pfam" id="PF25565">
    <property type="entry name" value="Ubiquitin_At1g33420"/>
    <property type="match status" value="1"/>
</dbReference>
<dbReference type="PANTHER" id="PTHR46201">
    <property type="entry name" value="PHD FINGER PROTEIN MALE MEIOCYTE DEATH 1-RELATED"/>
    <property type="match status" value="1"/>
</dbReference>
<keyword evidence="8" id="KW-1185">Reference proteome</keyword>
<dbReference type="AlphaFoldDB" id="A0AA38T5L4"/>
<dbReference type="InterPro" id="IPR001965">
    <property type="entry name" value="Znf_PHD"/>
</dbReference>
<organism evidence="7 8">
    <name type="scientific">Centaurea solstitialis</name>
    <name type="common">yellow star-thistle</name>
    <dbReference type="NCBI Taxonomy" id="347529"/>
    <lineage>
        <taxon>Eukaryota</taxon>
        <taxon>Viridiplantae</taxon>
        <taxon>Streptophyta</taxon>
        <taxon>Embryophyta</taxon>
        <taxon>Tracheophyta</taxon>
        <taxon>Spermatophyta</taxon>
        <taxon>Magnoliopsida</taxon>
        <taxon>eudicotyledons</taxon>
        <taxon>Gunneridae</taxon>
        <taxon>Pentapetalae</taxon>
        <taxon>asterids</taxon>
        <taxon>campanulids</taxon>
        <taxon>Asterales</taxon>
        <taxon>Asteraceae</taxon>
        <taxon>Carduoideae</taxon>
        <taxon>Cardueae</taxon>
        <taxon>Centaureinae</taxon>
        <taxon>Centaurea</taxon>
    </lineage>
</organism>
<evidence type="ECO:0000256" key="3">
    <source>
        <dbReference type="ARBA" id="ARBA00022833"/>
    </source>
</evidence>
<evidence type="ECO:0000256" key="5">
    <source>
        <dbReference type="ARBA" id="ARBA00023163"/>
    </source>
</evidence>
<dbReference type="Pfam" id="PF25874">
    <property type="entry name" value="WHD_plant_repro"/>
    <property type="match status" value="1"/>
</dbReference>
<reference evidence="7" key="1">
    <citation type="submission" date="2023-03" db="EMBL/GenBank/DDBJ databases">
        <title>Chromosome-scale reference genome and RAD-based genetic map of yellow starthistle (Centaurea solstitialis) reveal putative structural variation and QTLs associated with invader traits.</title>
        <authorList>
            <person name="Reatini B."/>
            <person name="Cang F.A."/>
            <person name="Jiang Q."/>
            <person name="Mckibben M.T.W."/>
            <person name="Barker M.S."/>
            <person name="Rieseberg L.H."/>
            <person name="Dlugosch K.M."/>
        </authorList>
    </citation>
    <scope>NUCLEOTIDE SEQUENCE</scope>
    <source>
        <strain evidence="7">CAN-66</strain>
        <tissue evidence="7">Leaf</tissue>
    </source>
</reference>
<dbReference type="InterPro" id="IPR011011">
    <property type="entry name" value="Znf_FYVE_PHD"/>
</dbReference>
<evidence type="ECO:0000313" key="8">
    <source>
        <dbReference type="Proteomes" id="UP001172457"/>
    </source>
</evidence>
<dbReference type="InterPro" id="IPR059080">
    <property type="entry name" value="WHD_PTC1"/>
</dbReference>
<dbReference type="Gene3D" id="3.30.40.10">
    <property type="entry name" value="Zinc/RING finger domain, C3HC4 (zinc finger)"/>
    <property type="match status" value="1"/>
</dbReference>
<dbReference type="CDD" id="cd15556">
    <property type="entry name" value="PHD_MMD1_like"/>
    <property type="match status" value="1"/>
</dbReference>
<gene>
    <name evidence="7" type="ORF">OSB04_017989</name>
</gene>
<dbReference type="SUPFAM" id="SSF57903">
    <property type="entry name" value="FYVE/PHD zinc finger"/>
    <property type="match status" value="1"/>
</dbReference>
<proteinExistence type="predicted"/>
<dbReference type="InterPro" id="IPR058054">
    <property type="entry name" value="Znf_MS1-like"/>
</dbReference>
<dbReference type="PANTHER" id="PTHR46201:SF1">
    <property type="entry name" value="PHD FINGER PROTEIN MALE STERILITY 1"/>
    <property type="match status" value="1"/>
</dbReference>
<keyword evidence="1" id="KW-0479">Metal-binding</keyword>
<dbReference type="GO" id="GO:0008270">
    <property type="term" value="F:zinc ion binding"/>
    <property type="evidence" value="ECO:0007669"/>
    <property type="project" value="UniProtKB-KW"/>
</dbReference>
<keyword evidence="5" id="KW-0804">Transcription</keyword>
<evidence type="ECO:0000256" key="4">
    <source>
        <dbReference type="ARBA" id="ARBA00023015"/>
    </source>
</evidence>
<dbReference type="PROSITE" id="PS01359">
    <property type="entry name" value="ZF_PHD_1"/>
    <property type="match status" value="1"/>
</dbReference>
<evidence type="ECO:0000259" key="6">
    <source>
        <dbReference type="SMART" id="SM00249"/>
    </source>
</evidence>
<dbReference type="SMART" id="SM00249">
    <property type="entry name" value="PHD"/>
    <property type="match status" value="1"/>
</dbReference>
<dbReference type="InterPro" id="IPR019786">
    <property type="entry name" value="Zinc_finger_PHD-type_CS"/>
</dbReference>
<evidence type="ECO:0000313" key="7">
    <source>
        <dbReference type="EMBL" id="KAJ9553944.1"/>
    </source>
</evidence>
<keyword evidence="2" id="KW-0863">Zinc-finger</keyword>
<dbReference type="InterPro" id="IPR057765">
    <property type="entry name" value="MS1-like_ubiquitin"/>
</dbReference>
<sequence>MSSLDPSGCKKRKRVERVFKFKAFGEQGYPIESCGTFRDNVKALLEYGNVEMALVNGMTFWSFQLEVHRHPPSHILLFVVEESAEPSSSPNRHCKHCIYVGWGEHMICNKKYHFLVPSKDTMAAFLNYEGNQNGSIVMGKLNFVELNGHTMHGVFHSNGFGHLLCVNGLEMGSDLAGHLILEFWSRLCVCLQARKVSLIDLAKQKSMDLRLLHGVAYGQSWFGQWGYQFGRGSFGVTHQMYQKALEALQNIPLCILAHHIGTSNMEIPILFSRYQTLSSRSLVTLADLLRFMLDLKSRLPKESVLHAHNPRILVENSCRWSPKRIEMAARVIVESLKKAKFRWVSRQEVRDAARAYVGDTGLLDFVLKSLGNHVVGKYLVRRCLNPVTKVLEYCLEDISNTLPNIQEEFVTSDSKLKARFKISRAQLMNDMLYIYRHVLKGQKKDTDSTITSTISLAARIVLDSKYFIKDFNGEVRSKIESESGEKSILYCTIAIQDKGEVDGREEGEKKLITTPYETFMLRNNATFDEVIQEVVKNFKEIYWGLKSFVFGSIINLNNPKGSDQVFRVTKSGSKLVFQGELVETGTDHESMYESGPRQRLIVDCGCGAKDDDGERMVACDICEVWQHTRCLKIPNNEETPNIYVCNRCEQDILVLPAIP</sequence>
<dbReference type="Pfam" id="PF00628">
    <property type="entry name" value="PHD"/>
    <property type="match status" value="1"/>
</dbReference>
<evidence type="ECO:0000256" key="2">
    <source>
        <dbReference type="ARBA" id="ARBA00022771"/>
    </source>
</evidence>
<dbReference type="Proteomes" id="UP001172457">
    <property type="component" value="Chromosome 4"/>
</dbReference>
<protein>
    <recommendedName>
        <fullName evidence="6">Zinc finger PHD-type domain-containing protein</fullName>
    </recommendedName>
</protein>
<name>A0AA38T5L4_9ASTR</name>
<accession>A0AA38T5L4</accession>